<keyword evidence="4" id="KW-0949">S-adenosyl-L-methionine</keyword>
<keyword evidence="5" id="KW-0128">Catecholamine metabolism</keyword>
<dbReference type="PROSITE" id="PS51682">
    <property type="entry name" value="SAM_OMT_I"/>
    <property type="match status" value="1"/>
</dbReference>
<dbReference type="Gene3D" id="3.40.50.150">
    <property type="entry name" value="Vaccinia Virus protein VP39"/>
    <property type="match status" value="1"/>
</dbReference>
<dbReference type="PANTHER" id="PTHR43836">
    <property type="entry name" value="CATECHOL O-METHYLTRANSFERASE 1-RELATED"/>
    <property type="match status" value="1"/>
</dbReference>
<evidence type="ECO:0000256" key="3">
    <source>
        <dbReference type="ARBA" id="ARBA00022679"/>
    </source>
</evidence>
<evidence type="ECO:0000256" key="6">
    <source>
        <dbReference type="ARBA" id="ARBA00023453"/>
    </source>
</evidence>
<dbReference type="InterPro" id="IPR029063">
    <property type="entry name" value="SAM-dependent_MTases_sf"/>
</dbReference>
<dbReference type="STRING" id="983966.A0A1E4S4K9"/>
<protein>
    <recommendedName>
        <fullName evidence="1">catechol O-methyltransferase</fullName>
        <ecNumber evidence="1">2.1.1.6</ecNumber>
    </recommendedName>
</protein>
<evidence type="ECO:0000256" key="4">
    <source>
        <dbReference type="ARBA" id="ARBA00022691"/>
    </source>
</evidence>
<dbReference type="GO" id="GO:0006584">
    <property type="term" value="P:catecholamine metabolic process"/>
    <property type="evidence" value="ECO:0007669"/>
    <property type="project" value="UniProtKB-KW"/>
</dbReference>
<evidence type="ECO:0000256" key="1">
    <source>
        <dbReference type="ARBA" id="ARBA00012880"/>
    </source>
</evidence>
<dbReference type="GO" id="GO:0008171">
    <property type="term" value="F:O-methyltransferase activity"/>
    <property type="evidence" value="ECO:0007669"/>
    <property type="project" value="InterPro"/>
</dbReference>
<dbReference type="PANTHER" id="PTHR43836:SF2">
    <property type="entry name" value="CATECHOL O-METHYLTRANSFERASE 1-RELATED"/>
    <property type="match status" value="1"/>
</dbReference>
<gene>
    <name evidence="7" type="ORF">CYBJADRAFT_184099</name>
</gene>
<sequence>MTTRSPEEILEHLLSKRDELQGDAEKVIKEIEVFKGNDVRKRSLIKEELHKIKPQVVVELGSYIGYTAIVIAVELHEMQSRAKVHSFDTKREYCEAAKAVVELAGLQDRVIIHEGSPDELVEAWQKSHIVERVNFILLNHNEGNYLLDLRALESLGLINPGTTVIADDCHGDYIKYVDAPPIWRKKYNEREKTIEYRFTGKWGITYSNTTRKMDGEGYPEQMVISKCTNVLC</sequence>
<comment type="similarity">
    <text evidence="6">Belongs to the class I-like SAM-binding methyltransferase superfamily. Cation-dependent O-methyltransferase family.</text>
</comment>
<evidence type="ECO:0000256" key="5">
    <source>
        <dbReference type="ARBA" id="ARBA00022939"/>
    </source>
</evidence>
<dbReference type="InterPro" id="IPR002935">
    <property type="entry name" value="SAM_O-MeTrfase"/>
</dbReference>
<name>A0A1E4S4K9_CYBJN</name>
<keyword evidence="2" id="KW-0489">Methyltransferase</keyword>
<dbReference type="OrthoDB" id="186626at2759"/>
<evidence type="ECO:0000256" key="2">
    <source>
        <dbReference type="ARBA" id="ARBA00022603"/>
    </source>
</evidence>
<dbReference type="SUPFAM" id="SSF53335">
    <property type="entry name" value="S-adenosyl-L-methionine-dependent methyltransferases"/>
    <property type="match status" value="1"/>
</dbReference>
<proteinExistence type="inferred from homology"/>
<dbReference type="EC" id="2.1.1.6" evidence="1"/>
<dbReference type="EMBL" id="KV453928">
    <property type="protein sequence ID" value="ODV74454.1"/>
    <property type="molecule type" value="Genomic_DNA"/>
</dbReference>
<dbReference type="OMA" id="KWRVHRT"/>
<dbReference type="AlphaFoldDB" id="A0A1E4S4K9"/>
<organism evidence="7 8">
    <name type="scientific">Cyberlindnera jadinii (strain ATCC 18201 / CBS 1600 / BCRC 20928 / JCM 3617 / NBRC 0987 / NRRL Y-1542)</name>
    <name type="common">Torula yeast</name>
    <name type="synonym">Candida utilis</name>
    <dbReference type="NCBI Taxonomy" id="983966"/>
    <lineage>
        <taxon>Eukaryota</taxon>
        <taxon>Fungi</taxon>
        <taxon>Dikarya</taxon>
        <taxon>Ascomycota</taxon>
        <taxon>Saccharomycotina</taxon>
        <taxon>Saccharomycetes</taxon>
        <taxon>Phaffomycetales</taxon>
        <taxon>Phaffomycetaceae</taxon>
        <taxon>Cyberlindnera</taxon>
    </lineage>
</organism>
<dbReference type="RefSeq" id="XP_020071493.1">
    <property type="nucleotide sequence ID" value="XM_020217107.1"/>
</dbReference>
<dbReference type="Proteomes" id="UP000094389">
    <property type="component" value="Unassembled WGS sequence"/>
</dbReference>
<evidence type="ECO:0000313" key="8">
    <source>
        <dbReference type="Proteomes" id="UP000094389"/>
    </source>
</evidence>
<accession>A0A1E4S4K9</accession>
<evidence type="ECO:0000313" key="7">
    <source>
        <dbReference type="EMBL" id="ODV74454.1"/>
    </source>
</evidence>
<dbReference type="GeneID" id="30991503"/>
<keyword evidence="8" id="KW-1185">Reference proteome</keyword>
<keyword evidence="3" id="KW-0808">Transferase</keyword>
<dbReference type="GO" id="GO:0032259">
    <property type="term" value="P:methylation"/>
    <property type="evidence" value="ECO:0007669"/>
    <property type="project" value="UniProtKB-KW"/>
</dbReference>
<reference evidence="7 8" key="1">
    <citation type="journal article" date="2016" name="Proc. Natl. Acad. Sci. U.S.A.">
        <title>Comparative genomics of biotechnologically important yeasts.</title>
        <authorList>
            <person name="Riley R."/>
            <person name="Haridas S."/>
            <person name="Wolfe K.H."/>
            <person name="Lopes M.R."/>
            <person name="Hittinger C.T."/>
            <person name="Goeker M."/>
            <person name="Salamov A.A."/>
            <person name="Wisecaver J.H."/>
            <person name="Long T.M."/>
            <person name="Calvey C.H."/>
            <person name="Aerts A.L."/>
            <person name="Barry K.W."/>
            <person name="Choi C."/>
            <person name="Clum A."/>
            <person name="Coughlan A.Y."/>
            <person name="Deshpande S."/>
            <person name="Douglass A.P."/>
            <person name="Hanson S.J."/>
            <person name="Klenk H.-P."/>
            <person name="LaButti K.M."/>
            <person name="Lapidus A."/>
            <person name="Lindquist E.A."/>
            <person name="Lipzen A.M."/>
            <person name="Meier-Kolthoff J.P."/>
            <person name="Ohm R.A."/>
            <person name="Otillar R.P."/>
            <person name="Pangilinan J.L."/>
            <person name="Peng Y."/>
            <person name="Rokas A."/>
            <person name="Rosa C.A."/>
            <person name="Scheuner C."/>
            <person name="Sibirny A.A."/>
            <person name="Slot J.C."/>
            <person name="Stielow J.B."/>
            <person name="Sun H."/>
            <person name="Kurtzman C.P."/>
            <person name="Blackwell M."/>
            <person name="Grigoriev I.V."/>
            <person name="Jeffries T.W."/>
        </authorList>
    </citation>
    <scope>NUCLEOTIDE SEQUENCE [LARGE SCALE GENOMIC DNA]</scope>
    <source>
        <strain evidence="8">ATCC 18201 / CBS 1600 / BCRC 20928 / JCM 3617 / NBRC 0987 / NRRL Y-1542</strain>
    </source>
</reference>
<dbReference type="Pfam" id="PF13578">
    <property type="entry name" value="Methyltransf_24"/>
    <property type="match status" value="1"/>
</dbReference>